<dbReference type="SMART" id="SM01292">
    <property type="entry name" value="N1221"/>
    <property type="match status" value="1"/>
</dbReference>
<feature type="compositionally biased region" description="Basic residues" evidence="3">
    <location>
        <begin position="1142"/>
        <end position="1155"/>
    </location>
</feature>
<evidence type="ECO:0000256" key="3">
    <source>
        <dbReference type="SAM" id="MobiDB-lite"/>
    </source>
</evidence>
<evidence type="ECO:0000313" key="5">
    <source>
        <dbReference type="EMBL" id="KAF5331652.1"/>
    </source>
</evidence>
<comment type="subcellular location">
    <subcellularLocation>
        <location evidence="2">Nucleus</location>
    </subcellularLocation>
</comment>
<dbReference type="InterPro" id="IPR021819">
    <property type="entry name" value="Far11/STRP_C"/>
</dbReference>
<accession>A0A8H5BY14</accession>
<sequence length="1343" mass="151419">MSQLENNASGLPPSSNLPVDSISLGQMKNFIGANQRPKQSWFDFQYDDEDTVMNELEEFYSYIEMPQTLENYKAWEGCFPSEWTKAPLQQRRSHVELLLESLEHRDAEIRFINARRLFYVVQGTYAETVSPEHQLHWIFENCKVVRSANGIPNIVEALKIAGRKHDLLSNLSDQDAAHYYISVQEKSDIMEEVVTEISVYLGMLYHLIEVFKGHDDFADELMSLDPPLPVYLFNTVAGLRDKSAKGYPIKKLLLVLWKTLLACWGGMKDHERAKKIARELAGLPPHDGKDKIKTTPIDIEIFRQEMTVKYPTFTPPAQPPPSLVHAPIAKVANPAQLTRRLSEAYSPIPIRHHYHHDEPEPPMSISQQNSQNFGQQTFMRGYPQPPTPVPSPPPGPKPKKQLYQTDQNRPFLFPFSKSTFRGDDPKLVPFAIDEADRLYNRHMYVSLALAQMWKTREDCMSSESGLDKMPGTEGEERSSTYNPDEAETGEPLPDVKLLEEKIEEANLAVKNAETTGEKRKALERREDLLRLLRVEQIYSAVLPVFSPWVLVLLKLLLATVSPNATNLPVPQPSTSSVFAPPLGASPEQIQTPPTLDEIDVVRHREITSKAVSAILLLVLKWFKASHVMKFHHLGGSLLDTNCLLLILKMFGLQEVTQTVVSKADSPDNNFFRYCLLHVSKNPQLSRPEDDMNNRPPRQVVTRTVTLPNGEKHEEEVEQITDYSWRNFFSTINFAKIMQKLSKGRAHRIFMLVTYKSSAVLKRVLRVPHPLLQLHILKLIKSQVPFCGKKWRQTNMKVITAIYHNCRPDLRDEWLTGTEPEEPGEAQVQEQALRQLVKFYNTKRYGPLASQAPQGPHHRRQGSMSHYLEGLQPDPQLTSLIRPVGTPNTVDSDVFPPSRSQAPNPSIFLPYTTEDLAFEEEYEEYLSDLGLGDDYQAHGSSTDAPGASSSGTSAWHRLPEYVTEMTDNISDSESIVSIGDLGDANQNKDDGDVLDENLNNWEHMSPKTMAALPKSPATGRRRSSSGGGLRPVIPFGLDDGTAVDDDEEEEVPREHTGPSVDEVEYAYGYAIKGSPNGKLLLEDIYYAIESRFPYFRTAPSGWKNSVRHNLSLNPCFEKVPRPLTDRGKGSYWTVNENVDPRTGVHRVRKKKNKKTSRASEEPDADYHPPEQSGASPPQFDDPHTAAAAAAAAAAAVAGHPQFVPPPALGDDTGTNRTNGAYPPAYPPYSPLTFDPNFPMMGMRFPPMTGPVPISPDESFEVDEHGNINWRMAWLKEIGHLQQVTQEQEKAGADQEWFRMMLFRVRTALMPPPMNPDVMHQMVPHMQPPADMQQQQTPTGQPQQQ</sequence>
<comment type="caution">
    <text evidence="5">The sequence shown here is derived from an EMBL/GenBank/DDBJ whole genome shotgun (WGS) entry which is preliminary data.</text>
</comment>
<dbReference type="Pfam" id="PF11882">
    <property type="entry name" value="DUF3402"/>
    <property type="match status" value="1"/>
</dbReference>
<dbReference type="CDD" id="cd00059">
    <property type="entry name" value="FH_FOX"/>
    <property type="match status" value="1"/>
</dbReference>
<dbReference type="SMART" id="SM01293">
    <property type="entry name" value="DUF3402"/>
    <property type="match status" value="1"/>
</dbReference>
<reference evidence="5 6" key="1">
    <citation type="journal article" date="2020" name="ISME J.">
        <title>Uncovering the hidden diversity of litter-decomposition mechanisms in mushroom-forming fungi.</title>
        <authorList>
            <person name="Floudas D."/>
            <person name="Bentzer J."/>
            <person name="Ahren D."/>
            <person name="Johansson T."/>
            <person name="Persson P."/>
            <person name="Tunlid A."/>
        </authorList>
    </citation>
    <scope>NUCLEOTIDE SEQUENCE [LARGE SCALE GENOMIC DNA]</scope>
    <source>
        <strain evidence="5 6">CBS 175.51</strain>
    </source>
</reference>
<feature type="compositionally biased region" description="Low complexity" evidence="3">
    <location>
        <begin position="1184"/>
        <end position="1196"/>
    </location>
</feature>
<dbReference type="PROSITE" id="PS50039">
    <property type="entry name" value="FORK_HEAD_3"/>
    <property type="match status" value="1"/>
</dbReference>
<evidence type="ECO:0000256" key="1">
    <source>
        <dbReference type="ARBA" id="ARBA00023125"/>
    </source>
</evidence>
<evidence type="ECO:0000313" key="6">
    <source>
        <dbReference type="Proteomes" id="UP000541558"/>
    </source>
</evidence>
<dbReference type="PROSITE" id="PS00658">
    <property type="entry name" value="FORK_HEAD_2"/>
    <property type="match status" value="1"/>
</dbReference>
<keyword evidence="1 2" id="KW-0238">DNA-binding</keyword>
<dbReference type="InterPro" id="IPR001766">
    <property type="entry name" value="Fork_head_dom"/>
</dbReference>
<dbReference type="GO" id="GO:0003700">
    <property type="term" value="F:DNA-binding transcription factor activity"/>
    <property type="evidence" value="ECO:0007669"/>
    <property type="project" value="InterPro"/>
</dbReference>
<evidence type="ECO:0000259" key="4">
    <source>
        <dbReference type="PROSITE" id="PS50039"/>
    </source>
</evidence>
<dbReference type="EMBL" id="JAACJK010000113">
    <property type="protein sequence ID" value="KAF5331652.1"/>
    <property type="molecule type" value="Genomic_DNA"/>
</dbReference>
<name>A0A8H5BY14_9AGAR</name>
<feature type="region of interest" description="Disordered" evidence="3">
    <location>
        <begin position="1141"/>
        <end position="1222"/>
    </location>
</feature>
<feature type="region of interest" description="Disordered" evidence="3">
    <location>
        <begin position="376"/>
        <end position="402"/>
    </location>
</feature>
<feature type="DNA-binding region" description="Fork-head" evidence="2">
    <location>
        <begin position="1069"/>
        <end position="1152"/>
    </location>
</feature>
<feature type="compositionally biased region" description="Pro residues" evidence="3">
    <location>
        <begin position="383"/>
        <end position="396"/>
    </location>
</feature>
<dbReference type="Pfam" id="PF00250">
    <property type="entry name" value="Forkhead"/>
    <property type="match status" value="1"/>
</dbReference>
<dbReference type="InterPro" id="IPR040185">
    <property type="entry name" value="Far11/STRP"/>
</dbReference>
<dbReference type="OrthoDB" id="18234at2759"/>
<dbReference type="Pfam" id="PF07923">
    <property type="entry name" value="N1221"/>
    <property type="match status" value="1"/>
</dbReference>
<dbReference type="SUPFAM" id="SSF46785">
    <property type="entry name" value="Winged helix' DNA-binding domain"/>
    <property type="match status" value="1"/>
</dbReference>
<dbReference type="InterPro" id="IPR036390">
    <property type="entry name" value="WH_DNA-bd_sf"/>
</dbReference>
<dbReference type="InterPro" id="IPR030456">
    <property type="entry name" value="TF_fork_head_CS_2"/>
</dbReference>
<gene>
    <name evidence="5" type="ORF">D9611_007655</name>
</gene>
<dbReference type="PANTHER" id="PTHR13239:SF4">
    <property type="entry name" value="AT25231P"/>
    <property type="match status" value="1"/>
</dbReference>
<dbReference type="Proteomes" id="UP000541558">
    <property type="component" value="Unassembled WGS sequence"/>
</dbReference>
<proteinExistence type="predicted"/>
<dbReference type="GO" id="GO:0005634">
    <property type="term" value="C:nucleus"/>
    <property type="evidence" value="ECO:0007669"/>
    <property type="project" value="UniProtKB-SubCell"/>
</dbReference>
<protein>
    <recommendedName>
        <fullName evidence="4">Fork-head domain-containing protein</fullName>
    </recommendedName>
</protein>
<evidence type="ECO:0000256" key="2">
    <source>
        <dbReference type="PROSITE-ProRule" id="PRU00089"/>
    </source>
</evidence>
<feature type="region of interest" description="Disordered" evidence="3">
    <location>
        <begin position="461"/>
        <end position="490"/>
    </location>
</feature>
<dbReference type="Gene3D" id="1.10.10.10">
    <property type="entry name" value="Winged helix-like DNA-binding domain superfamily/Winged helix DNA-binding domain"/>
    <property type="match status" value="1"/>
</dbReference>
<dbReference type="GO" id="GO:0043565">
    <property type="term" value="F:sequence-specific DNA binding"/>
    <property type="evidence" value="ECO:0007669"/>
    <property type="project" value="InterPro"/>
</dbReference>
<organism evidence="5 6">
    <name type="scientific">Ephemerocybe angulata</name>
    <dbReference type="NCBI Taxonomy" id="980116"/>
    <lineage>
        <taxon>Eukaryota</taxon>
        <taxon>Fungi</taxon>
        <taxon>Dikarya</taxon>
        <taxon>Basidiomycota</taxon>
        <taxon>Agaricomycotina</taxon>
        <taxon>Agaricomycetes</taxon>
        <taxon>Agaricomycetidae</taxon>
        <taxon>Agaricales</taxon>
        <taxon>Agaricineae</taxon>
        <taxon>Psathyrellaceae</taxon>
        <taxon>Ephemerocybe</taxon>
    </lineage>
</organism>
<feature type="region of interest" description="Disordered" evidence="3">
    <location>
        <begin position="1009"/>
        <end position="1056"/>
    </location>
</feature>
<dbReference type="GO" id="GO:0007010">
    <property type="term" value="P:cytoskeleton organization"/>
    <property type="evidence" value="ECO:0007669"/>
    <property type="project" value="TreeGrafter"/>
</dbReference>
<keyword evidence="6" id="KW-1185">Reference proteome</keyword>
<dbReference type="InterPro" id="IPR036388">
    <property type="entry name" value="WH-like_DNA-bd_sf"/>
</dbReference>
<dbReference type="InterPro" id="IPR012486">
    <property type="entry name" value="Far11/STRP_N"/>
</dbReference>
<feature type="compositionally biased region" description="Acidic residues" evidence="3">
    <location>
        <begin position="1040"/>
        <end position="1050"/>
    </location>
</feature>
<dbReference type="GO" id="GO:0005829">
    <property type="term" value="C:cytosol"/>
    <property type="evidence" value="ECO:0007669"/>
    <property type="project" value="TreeGrafter"/>
</dbReference>
<keyword evidence="2" id="KW-0539">Nucleus</keyword>
<dbReference type="SMART" id="SM00339">
    <property type="entry name" value="FH"/>
    <property type="match status" value="1"/>
</dbReference>
<feature type="domain" description="Fork-head" evidence="4">
    <location>
        <begin position="1069"/>
        <end position="1152"/>
    </location>
</feature>
<dbReference type="PANTHER" id="PTHR13239">
    <property type="entry name" value="PROTEIN REQUIRED FOR HYPHAL ANASTOMOSIS HAM-2"/>
    <property type="match status" value="1"/>
</dbReference>
<feature type="compositionally biased region" description="Basic and acidic residues" evidence="3">
    <location>
        <begin position="1156"/>
        <end position="1167"/>
    </location>
</feature>
<dbReference type="PRINTS" id="PR00053">
    <property type="entry name" value="FORKHEAD"/>
</dbReference>